<dbReference type="EMBL" id="CP037901">
    <property type="protein sequence ID" value="QBP11785.1"/>
    <property type="molecule type" value="Genomic_DNA"/>
</dbReference>
<evidence type="ECO:0000256" key="1">
    <source>
        <dbReference type="ARBA" id="ARBA00023015"/>
    </source>
</evidence>
<protein>
    <submittedName>
        <fullName evidence="7">TetR family transcriptional regulator</fullName>
    </submittedName>
</protein>
<proteinExistence type="predicted"/>
<dbReference type="AlphaFoldDB" id="A0A482IRU7"/>
<evidence type="ECO:0000256" key="5">
    <source>
        <dbReference type="SAM" id="MobiDB-lite"/>
    </source>
</evidence>
<evidence type="ECO:0000259" key="6">
    <source>
        <dbReference type="PROSITE" id="PS50977"/>
    </source>
</evidence>
<evidence type="ECO:0000256" key="2">
    <source>
        <dbReference type="ARBA" id="ARBA00023125"/>
    </source>
</evidence>
<dbReference type="PRINTS" id="PR00455">
    <property type="entry name" value="HTHTETR"/>
</dbReference>
<evidence type="ECO:0000256" key="3">
    <source>
        <dbReference type="ARBA" id="ARBA00023163"/>
    </source>
</evidence>
<keyword evidence="3" id="KW-0804">Transcription</keyword>
<dbReference type="InterPro" id="IPR009057">
    <property type="entry name" value="Homeodomain-like_sf"/>
</dbReference>
<accession>A0A482IRU7</accession>
<keyword evidence="2 4" id="KW-0238">DNA-binding</keyword>
<evidence type="ECO:0000256" key="4">
    <source>
        <dbReference type="PROSITE-ProRule" id="PRU00335"/>
    </source>
</evidence>
<dbReference type="InterPro" id="IPR050109">
    <property type="entry name" value="HTH-type_TetR-like_transc_reg"/>
</dbReference>
<evidence type="ECO:0000313" key="8">
    <source>
        <dbReference type="Proteomes" id="UP000253772"/>
    </source>
</evidence>
<dbReference type="Pfam" id="PF00440">
    <property type="entry name" value="TetR_N"/>
    <property type="match status" value="1"/>
</dbReference>
<dbReference type="PANTHER" id="PTHR30055:SF234">
    <property type="entry name" value="HTH-TYPE TRANSCRIPTIONAL REGULATOR BETI"/>
    <property type="match status" value="1"/>
</dbReference>
<dbReference type="GO" id="GO:0003700">
    <property type="term" value="F:DNA-binding transcription factor activity"/>
    <property type="evidence" value="ECO:0007669"/>
    <property type="project" value="TreeGrafter"/>
</dbReference>
<dbReference type="Proteomes" id="UP000253772">
    <property type="component" value="Chromosome c2"/>
</dbReference>
<dbReference type="GO" id="GO:0000976">
    <property type="term" value="F:transcription cis-regulatory region binding"/>
    <property type="evidence" value="ECO:0007669"/>
    <property type="project" value="TreeGrafter"/>
</dbReference>
<feature type="compositionally biased region" description="Polar residues" evidence="5">
    <location>
        <begin position="1"/>
        <end position="11"/>
    </location>
</feature>
<name>A0A482IRU7_9BURK</name>
<feature type="region of interest" description="Disordered" evidence="5">
    <location>
        <begin position="1"/>
        <end position="24"/>
    </location>
</feature>
<dbReference type="OrthoDB" id="8586619at2"/>
<reference evidence="7 8" key="1">
    <citation type="submission" date="2019-03" db="EMBL/GenBank/DDBJ databases">
        <title>Comparative insights into the high quality Complete genome sequence of highly metal resistant Cupriavidus metallidurans strain BS1 isolated from a gold-copper mine.</title>
        <authorList>
            <person name="Mazhar H.S."/>
            <person name="Rensing C."/>
        </authorList>
    </citation>
    <scope>NUCLEOTIDE SEQUENCE [LARGE SCALE GENOMIC DNA]</scope>
    <source>
        <strain evidence="7 8">BS1</strain>
    </source>
</reference>
<feature type="DNA-binding region" description="H-T-H motif" evidence="4">
    <location>
        <begin position="50"/>
        <end position="69"/>
    </location>
</feature>
<dbReference type="PROSITE" id="PS50977">
    <property type="entry name" value="HTH_TETR_2"/>
    <property type="match status" value="1"/>
</dbReference>
<dbReference type="SUPFAM" id="SSF46689">
    <property type="entry name" value="Homeodomain-like"/>
    <property type="match status" value="1"/>
</dbReference>
<dbReference type="InterPro" id="IPR001647">
    <property type="entry name" value="HTH_TetR"/>
</dbReference>
<organism evidence="7 8">
    <name type="scientific">Cupriavidus metallidurans</name>
    <dbReference type="NCBI Taxonomy" id="119219"/>
    <lineage>
        <taxon>Bacteria</taxon>
        <taxon>Pseudomonadati</taxon>
        <taxon>Pseudomonadota</taxon>
        <taxon>Betaproteobacteria</taxon>
        <taxon>Burkholderiales</taxon>
        <taxon>Burkholderiaceae</taxon>
        <taxon>Cupriavidus</taxon>
    </lineage>
</organism>
<feature type="domain" description="HTH tetR-type" evidence="6">
    <location>
        <begin position="27"/>
        <end position="87"/>
    </location>
</feature>
<evidence type="ECO:0000313" key="7">
    <source>
        <dbReference type="EMBL" id="QBP11785.1"/>
    </source>
</evidence>
<dbReference type="RefSeq" id="WP_017510658.1">
    <property type="nucleotide sequence ID" value="NZ_CP037901.1"/>
</dbReference>
<sequence>MKEISITSTDLNGEADEPEIRRRGNRATRTPEILECAMRVFSSEGAAGFTQRRVAAEAGIRLSTLQHYFGTREELLRSTIETMGRRSFGLYRELMKDKTRAPEAILDVIVDNMFTSLSEPDVSVGAFAVQCWSLAEQEDFARELVSGINGELQDIFAYIVGRISPSLTASECTLRGALILSSMFGLVVYRRHGGYNMPDLDALRAGTKAIWRALSKSTP</sequence>
<dbReference type="PANTHER" id="PTHR30055">
    <property type="entry name" value="HTH-TYPE TRANSCRIPTIONAL REGULATOR RUTR"/>
    <property type="match status" value="1"/>
</dbReference>
<keyword evidence="1" id="KW-0805">Transcription regulation</keyword>
<dbReference type="Gene3D" id="1.10.357.10">
    <property type="entry name" value="Tetracycline Repressor, domain 2"/>
    <property type="match status" value="1"/>
</dbReference>
<gene>
    <name evidence="7" type="ORF">DDF84_018405</name>
</gene>